<feature type="compositionally biased region" description="Basic residues" evidence="3">
    <location>
        <begin position="978"/>
        <end position="999"/>
    </location>
</feature>
<feature type="compositionally biased region" description="Basic and acidic residues" evidence="3">
    <location>
        <begin position="780"/>
        <end position="790"/>
    </location>
</feature>
<evidence type="ECO:0000313" key="6">
    <source>
        <dbReference type="Proteomes" id="UP001165083"/>
    </source>
</evidence>
<keyword evidence="6" id="KW-1185">Reference proteome</keyword>
<feature type="region of interest" description="Disordered" evidence="3">
    <location>
        <begin position="739"/>
        <end position="811"/>
    </location>
</feature>
<feature type="compositionally biased region" description="Low complexity" evidence="3">
    <location>
        <begin position="1126"/>
        <end position="1135"/>
    </location>
</feature>
<name>A0A9W6TIT9_9STRA</name>
<dbReference type="InterPro" id="IPR036427">
    <property type="entry name" value="Bromodomain-like_sf"/>
</dbReference>
<feature type="compositionally biased region" description="Polar residues" evidence="3">
    <location>
        <begin position="258"/>
        <end position="281"/>
    </location>
</feature>
<accession>A0A9W6TIT9</accession>
<feature type="domain" description="Bromo" evidence="4">
    <location>
        <begin position="833"/>
        <end position="890"/>
    </location>
</feature>
<dbReference type="Pfam" id="PF00439">
    <property type="entry name" value="Bromodomain"/>
    <property type="match status" value="1"/>
</dbReference>
<sequence length="1243" mass="135067">MFVVTVSCGRLLQVKILDALCHWKLDTCAEIHKHIATLQKENDNESIRRLFANAKRIRLSINFDPDHNSSAPPLLLPVKTSKTVAFSDDIEEHEKAKEEMRLDSVKLDKHEGDNLSKPKVESEFVTVQALKAEDEHGPAKTVKVEKLEMPSSSPAQEKLLVANVTVDVKKEDSTTVAPPPAAISKRMDISILCAGVPQSKEEVTKSGVHSSVQSNRFLQKQNGESLMTAHRAVQDVSPQPIVKKDTEALSDNGVKGCTPSSEQDLSSKSPRKGSVTQINEDNSGEHTHSSVVAIVGSKKRTIIDDDSSDSSSDTDITKATTDKNVNHQAATSPRPRKKRKASIENSNSAAGQGGEEKINASPKADQPKANGTAASPVLKVEASATDTPEPTSVPSKVAMDEKDVRPTASDAAMAAANKKADSSSPTKAKVGLTSNGTEEGSDRVEEIGKATSAVTPSGPTSTSPSDPAAAPEAFDITCESCKKCYDMRYLDPPLVERPSDEWRCFECLVNDARGWPRRRKTTPREPFSPRAGEESSSKKRSSSSKSRSGSSSSKKLKKSSSKSRSSSSSKKKNSHSSSSKRKSSSSKSSSSKKSSSSSSSKKHKKRKSSSSAHHHSSSHSHHHRRRHHSHYHHEEFAKLVRLFRERKEQRLGIEEARIKGDLQMAFDESPQGWRVASSTLDELRTLIQTLSGGSLEQDRLRGRLILILKDQEKLEEQRIKQQELAWNILPRRQSSRIAIGRMKNQSAQESDAEDGYSDDVENRRPGLRSRRSHSSTSDGVDDRQKHDRAWRARRRHQVSDDDMDLDDEEDEVDGTGVATAAAGNWIDWSLDLFSRPVDPELDGCPNYLSVINHPMDLGTIRSRVESSFYRDVELVWQNCRKFNAPDTMVVQFADLLSRLSRSMCIAAEKNGVDRMKDKGIGGDDESDHDSEDSISDASKAESRSSVNKAWTESSASESSESGDGDSSSDGDSDSDSHSRKRRPTRTSTKKPQTRSRSTRSSRASGSPSTRSSRSTPSRSSKKRPAPTSSSEEESSASEDDEVFSPVRNNRRRRSASMVDGKVDPPTEDEDSSADDSGSNHPPPQTGVPSPSPPPPPPPQTAQKRSKPRLIISDSSSSDDSSDSDDNSSSSSSSDSDGSDSDARPASKQPQPPPPSSADVPAPPPPSPPPPATSPDDNKPQVRSSPSYKTKSKNATEKKSTKASTGKPSSSYTPLLNSYLSPSSSSSSDFSSDDSESSGDSDSD</sequence>
<dbReference type="InterPro" id="IPR011011">
    <property type="entry name" value="Znf_FYVE_PHD"/>
</dbReference>
<dbReference type="PROSITE" id="PS50014">
    <property type="entry name" value="BROMODOMAIN_2"/>
    <property type="match status" value="1"/>
</dbReference>
<evidence type="ECO:0000313" key="5">
    <source>
        <dbReference type="EMBL" id="GMF13474.1"/>
    </source>
</evidence>
<feature type="compositionally biased region" description="Low complexity" evidence="3">
    <location>
        <begin position="543"/>
        <end position="553"/>
    </location>
</feature>
<dbReference type="SUPFAM" id="SSF47370">
    <property type="entry name" value="Bromodomain"/>
    <property type="match status" value="1"/>
</dbReference>
<feature type="region of interest" description="Disordered" evidence="3">
    <location>
        <begin position="513"/>
        <end position="632"/>
    </location>
</feature>
<comment type="caution">
    <text evidence="5">The sequence shown here is derived from an EMBL/GenBank/DDBJ whole genome shotgun (WGS) entry which is preliminary data.</text>
</comment>
<keyword evidence="1 2" id="KW-0103">Bromodomain</keyword>
<feature type="compositionally biased region" description="Acidic residues" evidence="3">
    <location>
        <begin position="800"/>
        <end position="811"/>
    </location>
</feature>
<evidence type="ECO:0000256" key="1">
    <source>
        <dbReference type="ARBA" id="ARBA00023117"/>
    </source>
</evidence>
<feature type="compositionally biased region" description="Acidic residues" evidence="3">
    <location>
        <begin position="1230"/>
        <end position="1243"/>
    </location>
</feature>
<feature type="region of interest" description="Disordered" evidence="3">
    <location>
        <begin position="232"/>
        <end position="471"/>
    </location>
</feature>
<dbReference type="PANTHER" id="PTHR46136">
    <property type="entry name" value="TRANSCRIPTION FACTOR GTE8"/>
    <property type="match status" value="1"/>
</dbReference>
<feature type="region of interest" description="Disordered" evidence="3">
    <location>
        <begin position="914"/>
        <end position="1243"/>
    </location>
</feature>
<feature type="compositionally biased region" description="Pro residues" evidence="3">
    <location>
        <begin position="1149"/>
        <end position="1172"/>
    </location>
</feature>
<feature type="compositionally biased region" description="Low complexity" evidence="3">
    <location>
        <begin position="1207"/>
        <end position="1229"/>
    </location>
</feature>
<feature type="compositionally biased region" description="Polar residues" evidence="3">
    <location>
        <begin position="384"/>
        <end position="394"/>
    </location>
</feature>
<evidence type="ECO:0000259" key="4">
    <source>
        <dbReference type="PROSITE" id="PS50014"/>
    </source>
</evidence>
<gene>
    <name evidence="5" type="ORF">Plil01_000394300</name>
</gene>
<dbReference type="PRINTS" id="PR01217">
    <property type="entry name" value="PRICHEXTENSN"/>
</dbReference>
<dbReference type="InterPro" id="IPR001487">
    <property type="entry name" value="Bromodomain"/>
</dbReference>
<dbReference type="PRINTS" id="PR00503">
    <property type="entry name" value="BROMODOMAIN"/>
</dbReference>
<feature type="compositionally biased region" description="Basic residues" evidence="3">
    <location>
        <begin position="600"/>
        <end position="631"/>
    </location>
</feature>
<evidence type="ECO:0000256" key="2">
    <source>
        <dbReference type="PROSITE-ProRule" id="PRU00035"/>
    </source>
</evidence>
<dbReference type="OrthoDB" id="21449at2759"/>
<dbReference type="PANTHER" id="PTHR46136:SF1">
    <property type="entry name" value="TRANSCRIPTION FACTOR GTE11-RELATED"/>
    <property type="match status" value="1"/>
</dbReference>
<dbReference type="SUPFAM" id="SSF57903">
    <property type="entry name" value="FYVE/PHD zinc finger"/>
    <property type="match status" value="1"/>
</dbReference>
<dbReference type="Gene3D" id="1.20.920.10">
    <property type="entry name" value="Bromodomain-like"/>
    <property type="match status" value="1"/>
</dbReference>
<dbReference type="Gene3D" id="3.30.40.10">
    <property type="entry name" value="Zinc/RING finger domain, C3HC4 (zinc finger)"/>
    <property type="match status" value="1"/>
</dbReference>
<reference evidence="5" key="1">
    <citation type="submission" date="2023-04" db="EMBL/GenBank/DDBJ databases">
        <title>Phytophthora lilii NBRC 32176.</title>
        <authorList>
            <person name="Ichikawa N."/>
            <person name="Sato H."/>
            <person name="Tonouchi N."/>
        </authorList>
    </citation>
    <scope>NUCLEOTIDE SEQUENCE</scope>
    <source>
        <strain evidence="5">NBRC 32176</strain>
    </source>
</reference>
<feature type="compositionally biased region" description="Low complexity" evidence="3">
    <location>
        <begin position="408"/>
        <end position="417"/>
    </location>
</feature>
<dbReference type="Proteomes" id="UP001165083">
    <property type="component" value="Unassembled WGS sequence"/>
</dbReference>
<feature type="compositionally biased region" description="Low complexity" evidence="3">
    <location>
        <begin position="309"/>
        <end position="319"/>
    </location>
</feature>
<feature type="compositionally biased region" description="Acidic residues" evidence="3">
    <location>
        <begin position="960"/>
        <end position="973"/>
    </location>
</feature>
<dbReference type="AlphaFoldDB" id="A0A9W6TIT9"/>
<dbReference type="InterPro" id="IPR052442">
    <property type="entry name" value="Env_Response_Regulator"/>
</dbReference>
<feature type="compositionally biased region" description="Basic residues" evidence="3">
    <location>
        <begin position="569"/>
        <end position="584"/>
    </location>
</feature>
<feature type="compositionally biased region" description="Acidic residues" evidence="3">
    <location>
        <begin position="750"/>
        <end position="759"/>
    </location>
</feature>
<proteinExistence type="predicted"/>
<feature type="compositionally biased region" description="Acidic residues" evidence="3">
    <location>
        <begin position="922"/>
        <end position="934"/>
    </location>
</feature>
<dbReference type="SMART" id="SM00297">
    <property type="entry name" value="BROMO"/>
    <property type="match status" value="1"/>
</dbReference>
<dbReference type="InterPro" id="IPR013083">
    <property type="entry name" value="Znf_RING/FYVE/PHD"/>
</dbReference>
<feature type="compositionally biased region" description="Low complexity" evidence="3">
    <location>
        <begin position="1000"/>
        <end position="1018"/>
    </location>
</feature>
<feature type="compositionally biased region" description="Acidic residues" evidence="3">
    <location>
        <begin position="1030"/>
        <end position="1042"/>
    </location>
</feature>
<feature type="compositionally biased region" description="Low complexity" evidence="3">
    <location>
        <begin position="450"/>
        <end position="471"/>
    </location>
</feature>
<feature type="compositionally biased region" description="Low complexity" evidence="3">
    <location>
        <begin position="585"/>
        <end position="599"/>
    </location>
</feature>
<dbReference type="EMBL" id="BSXW01000158">
    <property type="protein sequence ID" value="GMF13474.1"/>
    <property type="molecule type" value="Genomic_DNA"/>
</dbReference>
<protein>
    <submittedName>
        <fullName evidence="5">Unnamed protein product</fullName>
    </submittedName>
</protein>
<organism evidence="5 6">
    <name type="scientific">Phytophthora lilii</name>
    <dbReference type="NCBI Taxonomy" id="2077276"/>
    <lineage>
        <taxon>Eukaryota</taxon>
        <taxon>Sar</taxon>
        <taxon>Stramenopiles</taxon>
        <taxon>Oomycota</taxon>
        <taxon>Peronosporomycetes</taxon>
        <taxon>Peronosporales</taxon>
        <taxon>Peronosporaceae</taxon>
        <taxon>Phytophthora</taxon>
    </lineage>
</organism>
<evidence type="ECO:0000256" key="3">
    <source>
        <dbReference type="SAM" id="MobiDB-lite"/>
    </source>
</evidence>
<feature type="compositionally biased region" description="Pro residues" evidence="3">
    <location>
        <begin position="1080"/>
        <end position="1099"/>
    </location>
</feature>